<dbReference type="Proteomes" id="UP000251241">
    <property type="component" value="Unassembled WGS sequence"/>
</dbReference>
<sequence length="589" mass="69756">MGITNKNDQTDLNSIILILASKYNIDRIFLNTYYAVDVPFYELVILLSNKEHKSVGELDPQIRMSLKDFPKFHHVTLIAFQVKSKLIDGNLYLHMTCHPDKLIYQNPSSRFELYPEGHSIENTLESVNELFARENHKINEFKEGYYYFKERDSLSHAGFMLHQVFELRYRCMEIMVMGKERATHSIRSHHRYLVRIAPSLATIFKEGKPEDEIMLQFLEGVYRAARYEDDFDVDLDILLKLEERMENFMQITDTMFEDSVTNFKNYSFEVDNPKEKLEDRVESQEKSLRSISNNDTMMPEYDVYKSAADKKLELIITCLKNTIDIQGIYLVGQRTRSFVINGINKPSNTDIYDYYFDLLIVSENDIRETIGNIQASINKELEVSVLFLSFTRDQIQKQLDKNSPFFHRSLQYVDPLYGMEINLLKWEFHEHNGKRTQDEMKEAKTKWYQRENNASGFYNGGKAIDQSEEVEIKVLLYNQAIEQACLGLLEYFYDYTPYQYNLKHLFSLCASLWQFPNDIFPRNTEEEKSLFDEFAQTVKDTRYQGWSMVGRDEAYRYDERCERFLKECIKLVRSLLFLAFFLFFNIISL</sequence>
<gene>
    <name evidence="1" type="ORF">NCTC11343_03801</name>
</gene>
<proteinExistence type="predicted"/>
<evidence type="ECO:0008006" key="3">
    <source>
        <dbReference type="Google" id="ProtNLM"/>
    </source>
</evidence>
<reference evidence="1 2" key="1">
    <citation type="submission" date="2018-06" db="EMBL/GenBank/DDBJ databases">
        <authorList>
            <consortium name="Pathogen Informatics"/>
            <person name="Doyle S."/>
        </authorList>
    </citation>
    <scope>NUCLEOTIDE SEQUENCE [LARGE SCALE GENOMIC DNA]</scope>
    <source>
        <strain evidence="1 2">NCTC11343</strain>
    </source>
</reference>
<protein>
    <recommendedName>
        <fullName evidence="3">HEPN domain-containing protein</fullName>
    </recommendedName>
</protein>
<organism evidence="1 2">
    <name type="scientific">Sphingobacterium multivorum</name>
    <dbReference type="NCBI Taxonomy" id="28454"/>
    <lineage>
        <taxon>Bacteria</taxon>
        <taxon>Pseudomonadati</taxon>
        <taxon>Bacteroidota</taxon>
        <taxon>Sphingobacteriia</taxon>
        <taxon>Sphingobacteriales</taxon>
        <taxon>Sphingobacteriaceae</taxon>
        <taxon>Sphingobacterium</taxon>
    </lineage>
</organism>
<accession>A0A2X2LEG5</accession>
<dbReference type="Gene3D" id="1.20.120.330">
    <property type="entry name" value="Nucleotidyltransferases domain 2"/>
    <property type="match status" value="2"/>
</dbReference>
<name>A0A2X2LEG5_SPHMU</name>
<evidence type="ECO:0000313" key="2">
    <source>
        <dbReference type="Proteomes" id="UP000251241"/>
    </source>
</evidence>
<evidence type="ECO:0000313" key="1">
    <source>
        <dbReference type="EMBL" id="SPZ91759.1"/>
    </source>
</evidence>
<dbReference type="GeneID" id="97182396"/>
<dbReference type="EMBL" id="UAUU01000011">
    <property type="protein sequence ID" value="SPZ91759.1"/>
    <property type="molecule type" value="Genomic_DNA"/>
</dbReference>
<dbReference type="AlphaFoldDB" id="A0A2X2LEG5"/>
<dbReference type="RefSeq" id="WP_070562996.1">
    <property type="nucleotide sequence ID" value="NZ_CP069793.1"/>
</dbReference>